<dbReference type="GO" id="GO:0016020">
    <property type="term" value="C:membrane"/>
    <property type="evidence" value="ECO:0007669"/>
    <property type="project" value="UniProtKB-SubCell"/>
</dbReference>
<dbReference type="GO" id="GO:0050660">
    <property type="term" value="F:flavin adenine dinucleotide binding"/>
    <property type="evidence" value="ECO:0007669"/>
    <property type="project" value="InterPro"/>
</dbReference>
<dbReference type="EMBL" id="KQ460542">
    <property type="protein sequence ID" value="KPJ14150.1"/>
    <property type="molecule type" value="Genomic_DNA"/>
</dbReference>
<dbReference type="GO" id="GO:0022857">
    <property type="term" value="F:transmembrane transporter activity"/>
    <property type="evidence" value="ECO:0007669"/>
    <property type="project" value="InterPro"/>
</dbReference>
<dbReference type="SUPFAM" id="SSF51905">
    <property type="entry name" value="FAD/NAD(P)-binding domain"/>
    <property type="match status" value="1"/>
</dbReference>
<feature type="transmembrane region" description="Helical" evidence="6">
    <location>
        <begin position="501"/>
        <end position="523"/>
    </location>
</feature>
<name>A0A0N1I7T7_PAPMA</name>
<evidence type="ECO:0000256" key="5">
    <source>
        <dbReference type="ARBA" id="ARBA00023136"/>
    </source>
</evidence>
<feature type="transmembrane region" description="Helical" evidence="6">
    <location>
        <begin position="369"/>
        <end position="391"/>
    </location>
</feature>
<dbReference type="InParanoid" id="A0A0N1I7T7"/>
<feature type="domain" description="Major facilitator superfamily (MFS) profile" evidence="7">
    <location>
        <begin position="40"/>
        <end position="639"/>
    </location>
</feature>
<feature type="transmembrane region" description="Helical" evidence="6">
    <location>
        <begin position="79"/>
        <end position="100"/>
    </location>
</feature>
<dbReference type="Gene3D" id="3.50.50.60">
    <property type="entry name" value="FAD/NAD(P)-binding domain"/>
    <property type="match status" value="1"/>
</dbReference>
<evidence type="ECO:0000256" key="2">
    <source>
        <dbReference type="ARBA" id="ARBA00022448"/>
    </source>
</evidence>
<evidence type="ECO:0000313" key="8">
    <source>
        <dbReference type="EMBL" id="KPJ14150.1"/>
    </source>
</evidence>
<feature type="transmembrane region" description="Helical" evidence="6">
    <location>
        <begin position="132"/>
        <end position="154"/>
    </location>
</feature>
<dbReference type="Pfam" id="PF07690">
    <property type="entry name" value="MFS_1"/>
    <property type="match status" value="1"/>
</dbReference>
<sequence length="639" mass="68861">MGNIAAQIIGVTDPESVTRKKTEATFEDAVEMTGHGKFNNFVLLTCGLILLNVSMESVGISYVITAAECELDLGSEHKGLLSASAFIGIVSTSFLWGFLGDRYGRRAVMTPAMLASVAFSLASSFATNVWTILVLRILTGCLVSASSATVYAYLGEMHVKSRRAAAIAWGSAFISFSFIILPGLAWLIIPGEWSWQWGWMTIAPWRVFMWFWGLPALVASAALLSLPESPRHVLATKGPDAALPILARMYAWNYGKTAESYPVSKITSSTTESCRSGFGEALRNISLMVRPPLARCVLISHVSMFAVFMLSSGLYMWVPDILNNILNSKSEQSITICQIIHNKFKAAQNVTHVHGPGYHYCRTDVSVGVFPISMGMGAMFAVVYLAIGFLIDKIGKKTLHSGTLNSPQILLLSGIGPEETLNKLNIPVIQDLPGVGQNLQNHVGVKLDFTLMKEPDLPVLDWAAAMDYMLKREGPLSSTGLSQHVHGPGYHYCRTDVSVGVFPISMGMGAMFAVVYLAIGFLIDKIGKKTLHCSIMLFCGAATIGAAFVPQGGLATVLLVLSLCCGCAGSILAAIAVDVFPTCLSINNINVVLARTGTCTTQNGRKRSKKNKKHSKKKTHIYKAQSVAKGSQLSEAGTD</sequence>
<keyword evidence="9" id="KW-1185">Reference proteome</keyword>
<dbReference type="Gene3D" id="1.20.1250.20">
    <property type="entry name" value="MFS general substrate transporter like domains"/>
    <property type="match status" value="1"/>
</dbReference>
<keyword evidence="5 6" id="KW-0472">Membrane</keyword>
<feature type="transmembrane region" description="Helical" evidence="6">
    <location>
        <begin position="529"/>
        <end position="549"/>
    </location>
</feature>
<dbReference type="InterPro" id="IPR011701">
    <property type="entry name" value="MFS"/>
</dbReference>
<dbReference type="PANTHER" id="PTHR23511:SF35">
    <property type="entry name" value="MAJOR FACILITATOR SUPERFAMILY (MFS) PROFILE DOMAIN-CONTAINING PROTEIN"/>
    <property type="match status" value="1"/>
</dbReference>
<dbReference type="PROSITE" id="PS50850">
    <property type="entry name" value="MFS"/>
    <property type="match status" value="1"/>
</dbReference>
<evidence type="ECO:0000256" key="1">
    <source>
        <dbReference type="ARBA" id="ARBA00004141"/>
    </source>
</evidence>
<evidence type="ECO:0000313" key="9">
    <source>
        <dbReference type="Proteomes" id="UP000053240"/>
    </source>
</evidence>
<dbReference type="PANTHER" id="PTHR23511">
    <property type="entry name" value="SYNAPTIC VESICLE GLYCOPROTEIN 2"/>
    <property type="match status" value="1"/>
</dbReference>
<evidence type="ECO:0000256" key="6">
    <source>
        <dbReference type="SAM" id="Phobius"/>
    </source>
</evidence>
<feature type="transmembrane region" description="Helical" evidence="6">
    <location>
        <begin position="209"/>
        <end position="227"/>
    </location>
</feature>
<feature type="transmembrane region" description="Helical" evidence="6">
    <location>
        <begin position="107"/>
        <end position="126"/>
    </location>
</feature>
<gene>
    <name evidence="8" type="ORF">RR48_03700</name>
</gene>
<accession>A0A0N1I7T7</accession>
<feature type="transmembrane region" description="Helical" evidence="6">
    <location>
        <begin position="556"/>
        <end position="577"/>
    </location>
</feature>
<evidence type="ECO:0000256" key="4">
    <source>
        <dbReference type="ARBA" id="ARBA00022989"/>
    </source>
</evidence>
<keyword evidence="2" id="KW-0813">Transport</keyword>
<dbReference type="SUPFAM" id="SSF103473">
    <property type="entry name" value="MFS general substrate transporter"/>
    <property type="match status" value="2"/>
</dbReference>
<dbReference type="InterPro" id="IPR000172">
    <property type="entry name" value="GMC_OxRdtase_N"/>
</dbReference>
<protein>
    <submittedName>
        <fullName evidence="8">Synaptic vesicle glycoprotein 2B</fullName>
    </submittedName>
</protein>
<organism evidence="8 9">
    <name type="scientific">Papilio machaon</name>
    <name type="common">Old World swallowtail butterfly</name>
    <dbReference type="NCBI Taxonomy" id="76193"/>
    <lineage>
        <taxon>Eukaryota</taxon>
        <taxon>Metazoa</taxon>
        <taxon>Ecdysozoa</taxon>
        <taxon>Arthropoda</taxon>
        <taxon>Hexapoda</taxon>
        <taxon>Insecta</taxon>
        <taxon>Pterygota</taxon>
        <taxon>Neoptera</taxon>
        <taxon>Endopterygota</taxon>
        <taxon>Lepidoptera</taxon>
        <taxon>Glossata</taxon>
        <taxon>Ditrysia</taxon>
        <taxon>Papilionoidea</taxon>
        <taxon>Papilionidae</taxon>
        <taxon>Papilioninae</taxon>
        <taxon>Papilio</taxon>
    </lineage>
</organism>
<evidence type="ECO:0000256" key="3">
    <source>
        <dbReference type="ARBA" id="ARBA00022692"/>
    </source>
</evidence>
<dbReference type="InterPro" id="IPR036259">
    <property type="entry name" value="MFS_trans_sf"/>
</dbReference>
<feature type="transmembrane region" description="Helical" evidence="6">
    <location>
        <begin position="41"/>
        <end position="67"/>
    </location>
</feature>
<keyword evidence="3 6" id="KW-0812">Transmembrane</keyword>
<dbReference type="Pfam" id="PF00732">
    <property type="entry name" value="GMC_oxred_N"/>
    <property type="match status" value="1"/>
</dbReference>
<reference evidence="8 9" key="1">
    <citation type="journal article" date="2015" name="Nat. Commun.">
        <title>Outbred genome sequencing and CRISPR/Cas9 gene editing in butterflies.</title>
        <authorList>
            <person name="Li X."/>
            <person name="Fan D."/>
            <person name="Zhang W."/>
            <person name="Liu G."/>
            <person name="Zhang L."/>
            <person name="Zhao L."/>
            <person name="Fang X."/>
            <person name="Chen L."/>
            <person name="Dong Y."/>
            <person name="Chen Y."/>
            <person name="Ding Y."/>
            <person name="Zhao R."/>
            <person name="Feng M."/>
            <person name="Zhu Y."/>
            <person name="Feng Y."/>
            <person name="Jiang X."/>
            <person name="Zhu D."/>
            <person name="Xiang H."/>
            <person name="Feng X."/>
            <person name="Li S."/>
            <person name="Wang J."/>
            <person name="Zhang G."/>
            <person name="Kronforst M.R."/>
            <person name="Wang W."/>
        </authorList>
    </citation>
    <scope>NUCLEOTIDE SEQUENCE [LARGE SCALE GENOMIC DNA]</scope>
    <source>
        <strain evidence="8">Ya'a_city_454_Pm</strain>
        <tissue evidence="8">Whole body</tissue>
    </source>
</reference>
<dbReference type="PROSITE" id="PS00624">
    <property type="entry name" value="GMC_OXRED_2"/>
    <property type="match status" value="1"/>
</dbReference>
<dbReference type="Gene3D" id="3.30.560.10">
    <property type="entry name" value="Glucose Oxidase, domain 3"/>
    <property type="match status" value="1"/>
</dbReference>
<dbReference type="InterPro" id="IPR036188">
    <property type="entry name" value="FAD/NAD-bd_sf"/>
</dbReference>
<dbReference type="Proteomes" id="UP000053240">
    <property type="component" value="Unassembled WGS sequence"/>
</dbReference>
<proteinExistence type="predicted"/>
<evidence type="ECO:0000259" key="7">
    <source>
        <dbReference type="PROSITE" id="PS50850"/>
    </source>
</evidence>
<dbReference type="GO" id="GO:0016614">
    <property type="term" value="F:oxidoreductase activity, acting on CH-OH group of donors"/>
    <property type="evidence" value="ECO:0007669"/>
    <property type="project" value="InterPro"/>
</dbReference>
<dbReference type="AlphaFoldDB" id="A0A0N1I7T7"/>
<comment type="subcellular location">
    <subcellularLocation>
        <location evidence="1">Membrane</location>
        <topology evidence="1">Multi-pass membrane protein</topology>
    </subcellularLocation>
</comment>
<feature type="transmembrane region" description="Helical" evidence="6">
    <location>
        <begin position="166"/>
        <end position="189"/>
    </location>
</feature>
<dbReference type="InterPro" id="IPR020846">
    <property type="entry name" value="MFS_dom"/>
</dbReference>
<feature type="transmembrane region" description="Helical" evidence="6">
    <location>
        <begin position="293"/>
        <end position="318"/>
    </location>
</feature>
<keyword evidence="4 6" id="KW-1133">Transmembrane helix</keyword>